<dbReference type="Pfam" id="PF02301">
    <property type="entry name" value="HORMA"/>
    <property type="match status" value="1"/>
</dbReference>
<keyword evidence="4" id="KW-0539">Nucleus</keyword>
<keyword evidence="5" id="KW-0469">Meiosis</keyword>
<organism evidence="8 9">
    <name type="scientific">Paraglomus occultum</name>
    <dbReference type="NCBI Taxonomy" id="144539"/>
    <lineage>
        <taxon>Eukaryota</taxon>
        <taxon>Fungi</taxon>
        <taxon>Fungi incertae sedis</taxon>
        <taxon>Mucoromycota</taxon>
        <taxon>Glomeromycotina</taxon>
        <taxon>Glomeromycetes</taxon>
        <taxon>Paraglomerales</taxon>
        <taxon>Paraglomeraceae</taxon>
        <taxon>Paraglomus</taxon>
    </lineage>
</organism>
<accession>A0A9N8W0A8</accession>
<dbReference type="EMBL" id="CAJVPJ010000075">
    <property type="protein sequence ID" value="CAG8472663.1"/>
    <property type="molecule type" value="Genomic_DNA"/>
</dbReference>
<gene>
    <name evidence="8" type="ORF">POCULU_LOCUS1120</name>
</gene>
<comment type="subcellular location">
    <subcellularLocation>
        <location evidence="2">Chromosome</location>
    </subcellularLocation>
    <subcellularLocation>
        <location evidence="1">Nucleus</location>
    </subcellularLocation>
</comment>
<dbReference type="AlphaFoldDB" id="A0A9N8W0A8"/>
<feature type="compositionally biased region" description="Basic residues" evidence="6">
    <location>
        <begin position="535"/>
        <end position="546"/>
    </location>
</feature>
<dbReference type="GO" id="GO:0051321">
    <property type="term" value="P:meiotic cell cycle"/>
    <property type="evidence" value="ECO:0007669"/>
    <property type="project" value="UniProtKB-KW"/>
</dbReference>
<feature type="compositionally biased region" description="Basic and acidic residues" evidence="6">
    <location>
        <begin position="254"/>
        <end position="278"/>
    </location>
</feature>
<evidence type="ECO:0000256" key="3">
    <source>
        <dbReference type="ARBA" id="ARBA00022454"/>
    </source>
</evidence>
<dbReference type="GO" id="GO:0005694">
    <property type="term" value="C:chromosome"/>
    <property type="evidence" value="ECO:0007669"/>
    <property type="project" value="UniProtKB-SubCell"/>
</dbReference>
<feature type="domain" description="HORMA" evidence="7">
    <location>
        <begin position="17"/>
        <end position="225"/>
    </location>
</feature>
<feature type="region of interest" description="Disordered" evidence="6">
    <location>
        <begin position="254"/>
        <end position="287"/>
    </location>
</feature>
<comment type="caution">
    <text evidence="8">The sequence shown here is derived from an EMBL/GenBank/DDBJ whole genome shotgun (WGS) entry which is preliminary data.</text>
</comment>
<dbReference type="InterPro" id="IPR051294">
    <property type="entry name" value="HORMA_MeioticProgression"/>
</dbReference>
<sequence>MAQSVAQAFETESINALQSLTIIHQLLKTSLSSITYLRGLFPEETYENYQIGSLVLKNLKRDCNREANSLLDWLEKGIYDALHRHYLRSVVFGIFLDPDEPDKFVESYTFAISYVNGTPSLKIQNDREVLMDARSAAGKGMEEVEKSTRQLLRGLILLTQSLKPLPNKRYLIIKLYYYEQITPKDYEPPFFRPGSDPSNDLFETALEKSIVGQIETGHHDIGLVIQTVPEAFDNEGDEQPTCQSTIYEGRTRHKENYNDETKIAGKKQNGDESIKAEDASTSEIETTGDKSNSHFPCYGYFSPNRVTPSPYYWHVCASCSVSPALHFHSPISSLPQLSSPTSSRLCSAIRTLGTSALFRRALYQIWCSGFPSTCKQFSLNLGVKPFVARTLQKMLAEDGFIVQRLGRKRGTAPYEVVRSDECKKMFGAWFVEFEGREEQINDGVEHGMTSAADEGQNVIPRQSYERETGVYVERNEKEHQADESSCGKVKPSHIDANPSPADDNPRGIDTYPSDDLVSSRHRGRGTEKVDNPRSQNKKRKISATSK</sequence>
<dbReference type="PROSITE" id="PS50815">
    <property type="entry name" value="HORMA"/>
    <property type="match status" value="1"/>
</dbReference>
<evidence type="ECO:0000313" key="9">
    <source>
        <dbReference type="Proteomes" id="UP000789572"/>
    </source>
</evidence>
<dbReference type="InterPro" id="IPR003511">
    <property type="entry name" value="HORMA_dom"/>
</dbReference>
<name>A0A9N8W0A8_9GLOM</name>
<feature type="region of interest" description="Disordered" evidence="6">
    <location>
        <begin position="473"/>
        <end position="546"/>
    </location>
</feature>
<evidence type="ECO:0000256" key="6">
    <source>
        <dbReference type="SAM" id="MobiDB-lite"/>
    </source>
</evidence>
<keyword evidence="3" id="KW-0158">Chromosome</keyword>
<evidence type="ECO:0000313" key="8">
    <source>
        <dbReference type="EMBL" id="CAG8472663.1"/>
    </source>
</evidence>
<dbReference type="InterPro" id="IPR036570">
    <property type="entry name" value="HORMA_dom_sf"/>
</dbReference>
<dbReference type="PANTHER" id="PTHR48225">
    <property type="entry name" value="HORMA DOMAIN-CONTAINING PROTEIN 1"/>
    <property type="match status" value="1"/>
</dbReference>
<keyword evidence="9" id="KW-1185">Reference proteome</keyword>
<dbReference type="PANTHER" id="PTHR48225:SF7">
    <property type="entry name" value="MEIOSIS-SPECIFIC PROTEIN HOP1"/>
    <property type="match status" value="1"/>
</dbReference>
<reference evidence="8" key="1">
    <citation type="submission" date="2021-06" db="EMBL/GenBank/DDBJ databases">
        <authorList>
            <person name="Kallberg Y."/>
            <person name="Tangrot J."/>
            <person name="Rosling A."/>
        </authorList>
    </citation>
    <scope>NUCLEOTIDE SEQUENCE</scope>
    <source>
        <strain evidence="8">IA702</strain>
    </source>
</reference>
<feature type="compositionally biased region" description="Basic and acidic residues" evidence="6">
    <location>
        <begin position="473"/>
        <end position="482"/>
    </location>
</feature>
<evidence type="ECO:0000256" key="1">
    <source>
        <dbReference type="ARBA" id="ARBA00004123"/>
    </source>
</evidence>
<dbReference type="OrthoDB" id="1928087at2759"/>
<proteinExistence type="predicted"/>
<evidence type="ECO:0000256" key="4">
    <source>
        <dbReference type="ARBA" id="ARBA00023242"/>
    </source>
</evidence>
<dbReference type="SUPFAM" id="SSF56019">
    <property type="entry name" value="The spindle assembly checkpoint protein mad2"/>
    <property type="match status" value="1"/>
</dbReference>
<evidence type="ECO:0000259" key="7">
    <source>
        <dbReference type="PROSITE" id="PS50815"/>
    </source>
</evidence>
<dbReference type="GO" id="GO:0005634">
    <property type="term" value="C:nucleus"/>
    <property type="evidence" value="ECO:0007669"/>
    <property type="project" value="UniProtKB-SubCell"/>
</dbReference>
<evidence type="ECO:0000256" key="5">
    <source>
        <dbReference type="ARBA" id="ARBA00023254"/>
    </source>
</evidence>
<evidence type="ECO:0000256" key="2">
    <source>
        <dbReference type="ARBA" id="ARBA00004286"/>
    </source>
</evidence>
<dbReference type="Gene3D" id="3.30.900.10">
    <property type="entry name" value="HORMA domain"/>
    <property type="match status" value="1"/>
</dbReference>
<dbReference type="Proteomes" id="UP000789572">
    <property type="component" value="Unassembled WGS sequence"/>
</dbReference>
<protein>
    <submittedName>
        <fullName evidence="8">1663_t:CDS:1</fullName>
    </submittedName>
</protein>